<dbReference type="EMBL" id="ACOM01000005">
    <property type="protein sequence ID" value="EEP54117.1"/>
    <property type="molecule type" value="Genomic_DNA"/>
</dbReference>
<dbReference type="InterPro" id="IPR040751">
    <property type="entry name" value="SbsC_C"/>
</dbReference>
<evidence type="ECO:0000313" key="3">
    <source>
        <dbReference type="Proteomes" id="UP000003081"/>
    </source>
</evidence>
<reference evidence="2 3" key="1">
    <citation type="submission" date="2009-08" db="EMBL/GenBank/DDBJ databases">
        <authorList>
            <person name="Shrivastava S."/>
            <person name="Brinkac L.B."/>
            <person name="Brown J.L."/>
            <person name="Bruce D.B."/>
            <person name="Detter C."/>
            <person name="Green L.D."/>
            <person name="Munk C.A."/>
            <person name="Rogers Y.C."/>
            <person name="Tapia R."/>
            <person name="Sims D.R."/>
            <person name="Smith L.A."/>
            <person name="Smith T.J."/>
            <person name="Sutton G."/>
            <person name="Brettin T."/>
        </authorList>
    </citation>
    <scope>NUCLEOTIDE SEQUENCE [LARGE SCALE GENOMIC DNA]</scope>
    <source>
        <strain evidence="3">E4 str. BoNT E BL5262</strain>
    </source>
</reference>
<feature type="domain" description="S-layer protein SbsC C-terminal" evidence="1">
    <location>
        <begin position="176"/>
        <end position="253"/>
    </location>
</feature>
<dbReference type="Proteomes" id="UP000003081">
    <property type="component" value="Unassembled WGS sequence"/>
</dbReference>
<name>C4IFF0_CLOBU</name>
<dbReference type="HOGENOM" id="CLU_1045266_0_0_9"/>
<comment type="caution">
    <text evidence="2">The sequence shown here is derived from an EMBL/GenBank/DDBJ whole genome shotgun (WGS) entry which is preliminary data.</text>
</comment>
<protein>
    <recommendedName>
        <fullName evidence="1">S-layer protein SbsC C-terminal domain-containing protein</fullName>
    </recommendedName>
</protein>
<dbReference type="eggNOG" id="ENOG5032XD4">
    <property type="taxonomic scope" value="Bacteria"/>
</dbReference>
<gene>
    <name evidence="2" type="ORF">CLP_1654</name>
</gene>
<proteinExistence type="predicted"/>
<evidence type="ECO:0000259" key="1">
    <source>
        <dbReference type="Pfam" id="PF18316"/>
    </source>
</evidence>
<dbReference type="AlphaFoldDB" id="C4IFF0"/>
<accession>C4IFF0</accession>
<dbReference type="RefSeq" id="WP_003415082.1">
    <property type="nucleotide sequence ID" value="NZ_ACOM01000005.1"/>
</dbReference>
<evidence type="ECO:0000313" key="2">
    <source>
        <dbReference type="EMBL" id="EEP54117.1"/>
    </source>
</evidence>
<sequence>MKKAMRYDIADYLNIREKGSESENYALLGTGVNTLDETVGAQTDSKTYINDKTQTTTVKGYQTEFPYDTDMVLDEAASMALYKVGRDHKTGEDAEFDYVRVDIYDKVSDNVFKARKFRVAAVVSDSKGNGGEVMVNTGTLSCVGDPVQGTFNTTTKKFTADEDAESIGTLIVSSAAGSSTGDTKLTVSPTLTSGNSYKYKLGSSATTITINQDCSLLDSWDGTADIVAIAGQTITVVEVDSDNKAKKSGSTTVTVA</sequence>
<keyword evidence="3" id="KW-1185">Reference proteome</keyword>
<dbReference type="Pfam" id="PF18316">
    <property type="entry name" value="S-l_SbsC_C"/>
    <property type="match status" value="1"/>
</dbReference>
<organism evidence="2 3">
    <name type="scientific">Clostridium butyricum E4 str. BoNT E BL5262</name>
    <dbReference type="NCBI Taxonomy" id="632245"/>
    <lineage>
        <taxon>Bacteria</taxon>
        <taxon>Bacillati</taxon>
        <taxon>Bacillota</taxon>
        <taxon>Clostridia</taxon>
        <taxon>Eubacteriales</taxon>
        <taxon>Clostridiaceae</taxon>
        <taxon>Clostridium</taxon>
    </lineage>
</organism>